<accession>A0ABQ1NZ07</accession>
<evidence type="ECO:0000313" key="2">
    <source>
        <dbReference type="EMBL" id="GGC86236.1"/>
    </source>
</evidence>
<feature type="transmembrane region" description="Helical" evidence="1">
    <location>
        <begin position="6"/>
        <end position="24"/>
    </location>
</feature>
<organism evidence="2 3">
    <name type="scientific">Thalassobacillus devorans</name>
    <dbReference type="NCBI Taxonomy" id="279813"/>
    <lineage>
        <taxon>Bacteria</taxon>
        <taxon>Bacillati</taxon>
        <taxon>Bacillota</taxon>
        <taxon>Bacilli</taxon>
        <taxon>Bacillales</taxon>
        <taxon>Bacillaceae</taxon>
        <taxon>Thalassobacillus</taxon>
    </lineage>
</organism>
<sequence length="103" mass="12321">MRTSKWLLIIVVVLFGGIYFYNNYGMLNSEEMSDAQIEKKDHYEDDYYIYVDGEKYKVKDENTWMLLDEEKNYDFTYEWYGQKTPYIKDINQTGDHDSVGGGH</sequence>
<protein>
    <recommendedName>
        <fullName evidence="4">DUF3139 domain-containing protein</fullName>
    </recommendedName>
</protein>
<dbReference type="Proteomes" id="UP000619534">
    <property type="component" value="Unassembled WGS sequence"/>
</dbReference>
<evidence type="ECO:0000256" key="1">
    <source>
        <dbReference type="SAM" id="Phobius"/>
    </source>
</evidence>
<evidence type="ECO:0008006" key="4">
    <source>
        <dbReference type="Google" id="ProtNLM"/>
    </source>
</evidence>
<dbReference type="EMBL" id="BMCJ01000002">
    <property type="protein sequence ID" value="GGC86236.1"/>
    <property type="molecule type" value="Genomic_DNA"/>
</dbReference>
<reference evidence="3" key="1">
    <citation type="journal article" date="2019" name="Int. J. Syst. Evol. Microbiol.">
        <title>The Global Catalogue of Microorganisms (GCM) 10K type strain sequencing project: providing services to taxonomists for standard genome sequencing and annotation.</title>
        <authorList>
            <consortium name="The Broad Institute Genomics Platform"/>
            <consortium name="The Broad Institute Genome Sequencing Center for Infectious Disease"/>
            <person name="Wu L."/>
            <person name="Ma J."/>
        </authorList>
    </citation>
    <scope>NUCLEOTIDE SEQUENCE [LARGE SCALE GENOMIC DNA]</scope>
    <source>
        <strain evidence="3">CCM 7282</strain>
    </source>
</reference>
<keyword evidence="1" id="KW-0472">Membrane</keyword>
<gene>
    <name evidence="2" type="ORF">GCM10007216_16200</name>
</gene>
<keyword evidence="1" id="KW-0812">Transmembrane</keyword>
<comment type="caution">
    <text evidence="2">The sequence shown here is derived from an EMBL/GenBank/DDBJ whole genome shotgun (WGS) entry which is preliminary data.</text>
</comment>
<keyword evidence="1" id="KW-1133">Transmembrane helix</keyword>
<evidence type="ECO:0000313" key="3">
    <source>
        <dbReference type="Proteomes" id="UP000619534"/>
    </source>
</evidence>
<proteinExistence type="predicted"/>
<dbReference type="RefSeq" id="WP_062442496.1">
    <property type="nucleotide sequence ID" value="NZ_BMCJ01000002.1"/>
</dbReference>
<keyword evidence="3" id="KW-1185">Reference proteome</keyword>
<name>A0ABQ1NZ07_9BACI</name>